<organism evidence="2 3">
    <name type="scientific">Corynebacterium hadale</name>
    <dbReference type="NCBI Taxonomy" id="2026255"/>
    <lineage>
        <taxon>Bacteria</taxon>
        <taxon>Bacillati</taxon>
        <taxon>Actinomycetota</taxon>
        <taxon>Actinomycetes</taxon>
        <taxon>Mycobacteriales</taxon>
        <taxon>Corynebacteriaceae</taxon>
        <taxon>Corynebacterium</taxon>
    </lineage>
</organism>
<feature type="transmembrane region" description="Helical" evidence="1">
    <location>
        <begin position="12"/>
        <end position="33"/>
    </location>
</feature>
<dbReference type="AlphaFoldDB" id="A0AB36RNT7"/>
<accession>A0AB36RNT7</accession>
<keyword evidence="1" id="KW-1133">Transmembrane helix</keyword>
<dbReference type="Proteomes" id="UP000218041">
    <property type="component" value="Unassembled WGS sequence"/>
</dbReference>
<evidence type="ECO:0000256" key="1">
    <source>
        <dbReference type="SAM" id="Phobius"/>
    </source>
</evidence>
<keyword evidence="1" id="KW-0812">Transmembrane</keyword>
<evidence type="ECO:0000313" key="2">
    <source>
        <dbReference type="EMBL" id="PAT11667.1"/>
    </source>
</evidence>
<dbReference type="EMBL" id="NSGP01000001">
    <property type="protein sequence ID" value="PAT11667.1"/>
    <property type="molecule type" value="Genomic_DNA"/>
</dbReference>
<sequence length="64" mass="7089">MLNPSVLDMISVVGGVFVAFLLYILPALLAFKATAFRHYARRPDTIFLLVMGSLILAVSIWGMF</sequence>
<name>A0AB36RNT7_9CORY</name>
<reference evidence="2 3" key="1">
    <citation type="submission" date="2017-08" db="EMBL/GenBank/DDBJ databases">
        <title>Whole genome sequences of 6 clinical strains closest to Corynebacterium imitans.</title>
        <authorList>
            <person name="Bernier A.-M."/>
            <person name="Burdz T."/>
            <person name="Bernard K."/>
        </authorList>
    </citation>
    <scope>NUCLEOTIDE SEQUENCE [LARGE SCALE GENOMIC DNA]</scope>
    <source>
        <strain evidence="2 3">NML92-0415</strain>
    </source>
</reference>
<protein>
    <submittedName>
        <fullName evidence="2">Uncharacterized protein</fullName>
    </submittedName>
</protein>
<keyword evidence="1" id="KW-0472">Membrane</keyword>
<comment type="caution">
    <text evidence="2">The sequence shown here is derived from an EMBL/GenBank/DDBJ whole genome shotgun (WGS) entry which is preliminary data.</text>
</comment>
<evidence type="ECO:0000313" key="3">
    <source>
        <dbReference type="Proteomes" id="UP000218041"/>
    </source>
</evidence>
<feature type="transmembrane region" description="Helical" evidence="1">
    <location>
        <begin position="45"/>
        <end position="63"/>
    </location>
</feature>
<gene>
    <name evidence="2" type="ORF">CKJ80_00045</name>
</gene>
<proteinExistence type="predicted"/>